<dbReference type="Proteomes" id="UP000246073">
    <property type="component" value="Unassembled WGS sequence"/>
</dbReference>
<accession>A0A2P9HKN9</accession>
<proteinExistence type="predicted"/>
<dbReference type="EMBL" id="OOFM01000005">
    <property type="protein sequence ID" value="SPL64553.1"/>
    <property type="molecule type" value="Genomic_DNA"/>
</dbReference>
<protein>
    <submittedName>
        <fullName evidence="1">Uncharacterized protein</fullName>
    </submittedName>
</protein>
<organism evidence="1 2">
    <name type="scientific">Ochrobactrum soli</name>
    <dbReference type="NCBI Taxonomy" id="2448455"/>
    <lineage>
        <taxon>Bacteria</taxon>
        <taxon>Pseudomonadati</taxon>
        <taxon>Pseudomonadota</taxon>
        <taxon>Alphaproteobacteria</taxon>
        <taxon>Hyphomicrobiales</taxon>
        <taxon>Brucellaceae</taxon>
        <taxon>Brucella/Ochrobactrum group</taxon>
        <taxon>Ochrobactrum</taxon>
    </lineage>
</organism>
<sequence>MDDLGAAHGNLAKYNTYIPIQTLCRVNHLSDDGWLIRDGKRKGFLTLAGAKYFVS</sequence>
<name>A0A2P9HKN9_9HYPH</name>
<gene>
    <name evidence="1" type="ORF">OHAE_420</name>
</gene>
<evidence type="ECO:0000313" key="1">
    <source>
        <dbReference type="EMBL" id="SPL64553.1"/>
    </source>
</evidence>
<reference evidence="2" key="1">
    <citation type="submission" date="2017-12" db="EMBL/GenBank/DDBJ databases">
        <authorList>
            <person name="Diaz M."/>
        </authorList>
    </citation>
    <scope>NUCLEOTIDE SEQUENCE [LARGE SCALE GENOMIC DNA]</scope>
    <source>
        <strain evidence="2">FI11154</strain>
    </source>
</reference>
<dbReference type="AlphaFoldDB" id="A0A2P9HKN9"/>
<evidence type="ECO:0000313" key="2">
    <source>
        <dbReference type="Proteomes" id="UP000246073"/>
    </source>
</evidence>